<accession>A0ABT3JBS4</accession>
<keyword evidence="1" id="KW-0812">Transmembrane</keyword>
<name>A0ABT3JBS4_9SPHN</name>
<organism evidence="2 3">
    <name type="scientific">Sphingomonas arvum</name>
    <dbReference type="NCBI Taxonomy" id="2992113"/>
    <lineage>
        <taxon>Bacteria</taxon>
        <taxon>Pseudomonadati</taxon>
        <taxon>Pseudomonadota</taxon>
        <taxon>Alphaproteobacteria</taxon>
        <taxon>Sphingomonadales</taxon>
        <taxon>Sphingomonadaceae</taxon>
        <taxon>Sphingomonas</taxon>
    </lineage>
</organism>
<proteinExistence type="predicted"/>
<keyword evidence="1" id="KW-0472">Membrane</keyword>
<feature type="transmembrane region" description="Helical" evidence="1">
    <location>
        <begin position="54"/>
        <end position="73"/>
    </location>
</feature>
<protein>
    <submittedName>
        <fullName evidence="2">Uncharacterized protein</fullName>
    </submittedName>
</protein>
<gene>
    <name evidence="2" type="ORF">OMW55_01620</name>
</gene>
<dbReference type="RefSeq" id="WP_264882047.1">
    <property type="nucleotide sequence ID" value="NZ_JAPDOB010000001.1"/>
</dbReference>
<comment type="caution">
    <text evidence="2">The sequence shown here is derived from an EMBL/GenBank/DDBJ whole genome shotgun (WGS) entry which is preliminary data.</text>
</comment>
<evidence type="ECO:0000313" key="2">
    <source>
        <dbReference type="EMBL" id="MCW3796509.1"/>
    </source>
</evidence>
<evidence type="ECO:0000313" key="3">
    <source>
        <dbReference type="Proteomes" id="UP001526246"/>
    </source>
</evidence>
<dbReference type="EMBL" id="JAPDOB010000001">
    <property type="protein sequence ID" value="MCW3796509.1"/>
    <property type="molecule type" value="Genomic_DNA"/>
</dbReference>
<feature type="transmembrane region" description="Helical" evidence="1">
    <location>
        <begin position="80"/>
        <end position="102"/>
    </location>
</feature>
<reference evidence="2 3" key="1">
    <citation type="submission" date="2022-10" db="EMBL/GenBank/DDBJ databases">
        <title>Sphingomonas sp.</title>
        <authorList>
            <person name="Jin C."/>
        </authorList>
    </citation>
    <scope>NUCLEOTIDE SEQUENCE [LARGE SCALE GENOMIC DNA]</scope>
    <source>
        <strain evidence="2 3">BN140010</strain>
    </source>
</reference>
<keyword evidence="1" id="KW-1133">Transmembrane helix</keyword>
<feature type="transmembrane region" description="Helical" evidence="1">
    <location>
        <begin position="108"/>
        <end position="130"/>
    </location>
</feature>
<dbReference type="Proteomes" id="UP001526246">
    <property type="component" value="Unassembled WGS sequence"/>
</dbReference>
<evidence type="ECO:0000256" key="1">
    <source>
        <dbReference type="SAM" id="Phobius"/>
    </source>
</evidence>
<keyword evidence="3" id="KW-1185">Reference proteome</keyword>
<sequence>MIRLGLFLAAFFLCATYAYKVGGQPERAAITAQGFALIITLSTELLRGSVTFSFLVWGWLVADTLLIFMLIALALRANRIWTMVLAGLQLAAIFAHVAKALYPQLPPLAYALFLQFWGWPMLVCTMAGTLNHRSRVLRGVSQPEWKPRIIMFAGQTEAPHVPLRRS</sequence>